<dbReference type="InterPro" id="IPR014031">
    <property type="entry name" value="Ketoacyl_synth_C"/>
</dbReference>
<feature type="domain" description="Ketosynthase family 3 (KS3)" evidence="6">
    <location>
        <begin position="96"/>
        <end position="519"/>
    </location>
</feature>
<dbReference type="InterPro" id="IPR029058">
    <property type="entry name" value="AB_hydrolase_fold"/>
</dbReference>
<dbReference type="Gene3D" id="3.10.129.110">
    <property type="entry name" value="Polyketide synthase dehydratase"/>
    <property type="match status" value="1"/>
</dbReference>
<keyword evidence="9" id="KW-1185">Reference proteome</keyword>
<dbReference type="SMART" id="SM00822">
    <property type="entry name" value="PKS_KR"/>
    <property type="match status" value="1"/>
</dbReference>
<dbReference type="Gene3D" id="3.30.70.250">
    <property type="entry name" value="Malonyl-CoA ACP transacylase, ACP-binding"/>
    <property type="match status" value="1"/>
</dbReference>
<dbReference type="Gene3D" id="3.40.47.10">
    <property type="match status" value="1"/>
</dbReference>
<dbReference type="PROSITE" id="PS50075">
    <property type="entry name" value="CARRIER"/>
    <property type="match status" value="3"/>
</dbReference>
<dbReference type="Pfam" id="PF16197">
    <property type="entry name" value="KAsynt_C_assoc"/>
    <property type="match status" value="1"/>
</dbReference>
<dbReference type="PROSITE" id="PS52019">
    <property type="entry name" value="PKS_MFAS_DH"/>
    <property type="match status" value="1"/>
</dbReference>
<dbReference type="InterPro" id="IPR020841">
    <property type="entry name" value="PKS_Beta-ketoAc_synthase_dom"/>
</dbReference>
<dbReference type="SMART" id="SM00827">
    <property type="entry name" value="PKS_AT"/>
    <property type="match status" value="1"/>
</dbReference>
<dbReference type="InterPro" id="IPR036736">
    <property type="entry name" value="ACP-like_sf"/>
</dbReference>
<dbReference type="InterPro" id="IPR016035">
    <property type="entry name" value="Acyl_Trfase/lysoPLipase"/>
</dbReference>
<dbReference type="Pfam" id="PF00698">
    <property type="entry name" value="Acyl_transf_1"/>
    <property type="match status" value="1"/>
</dbReference>
<dbReference type="Gene3D" id="3.40.366.10">
    <property type="entry name" value="Malonyl-Coenzyme A Acyl Carrier Protein, domain 2"/>
    <property type="match status" value="1"/>
</dbReference>
<feature type="active site" description="Proton acceptor; for dehydratase activity" evidence="4">
    <location>
        <position position="997"/>
    </location>
</feature>
<dbReference type="InterPro" id="IPR013968">
    <property type="entry name" value="PKS_KR"/>
</dbReference>
<dbReference type="PANTHER" id="PTHR43775:SF37">
    <property type="entry name" value="SI:DKEY-61P9.11"/>
    <property type="match status" value="1"/>
</dbReference>
<dbReference type="Pfam" id="PF21089">
    <property type="entry name" value="PKS_DH_N"/>
    <property type="match status" value="1"/>
</dbReference>
<dbReference type="InterPro" id="IPR001227">
    <property type="entry name" value="Ac_transferase_dom_sf"/>
</dbReference>
<dbReference type="InterPro" id="IPR032821">
    <property type="entry name" value="PKS_assoc"/>
</dbReference>
<dbReference type="InterPro" id="IPR016039">
    <property type="entry name" value="Thiolase-like"/>
</dbReference>
<dbReference type="SUPFAM" id="SSF51735">
    <property type="entry name" value="NAD(P)-binding Rossmann-fold domains"/>
    <property type="match status" value="2"/>
</dbReference>
<dbReference type="Pfam" id="PF00550">
    <property type="entry name" value="PP-binding"/>
    <property type="match status" value="3"/>
</dbReference>
<dbReference type="SUPFAM" id="SSF53901">
    <property type="entry name" value="Thiolase-like"/>
    <property type="match status" value="1"/>
</dbReference>
<keyword evidence="2" id="KW-0597">Phosphoprotein</keyword>
<accession>A0ABS5AIU9</accession>
<protein>
    <submittedName>
        <fullName evidence="8">Phthiocerol/phenolphthiocerol synthesis type-I polyketide synthase D</fullName>
    </submittedName>
</protein>
<dbReference type="EMBL" id="JAGIOO010000001">
    <property type="protein sequence ID" value="MBP2476509.1"/>
    <property type="molecule type" value="Genomic_DNA"/>
</dbReference>
<evidence type="ECO:0000256" key="1">
    <source>
        <dbReference type="ARBA" id="ARBA00022450"/>
    </source>
</evidence>
<feature type="domain" description="Carrier" evidence="5">
    <location>
        <begin position="1808"/>
        <end position="1882"/>
    </location>
</feature>
<dbReference type="InterPro" id="IPR014043">
    <property type="entry name" value="Acyl_transferase_dom"/>
</dbReference>
<feature type="domain" description="Carrier" evidence="5">
    <location>
        <begin position="1718"/>
        <end position="1792"/>
    </location>
</feature>
<dbReference type="InterPro" id="IPR020806">
    <property type="entry name" value="PKS_PP-bd"/>
</dbReference>
<comment type="caution">
    <text evidence="8">The sequence shown here is derived from an EMBL/GenBank/DDBJ whole genome shotgun (WGS) entry which is preliminary data.</text>
</comment>
<dbReference type="Gene3D" id="3.40.50.1820">
    <property type="entry name" value="alpha/beta hydrolase"/>
    <property type="match status" value="1"/>
</dbReference>
<dbReference type="Pfam" id="PF14765">
    <property type="entry name" value="PS-DH"/>
    <property type="match status" value="1"/>
</dbReference>
<dbReference type="InterPro" id="IPR016036">
    <property type="entry name" value="Malonyl_transacylase_ACP-bd"/>
</dbReference>
<organism evidence="8 9">
    <name type="scientific">Crossiella equi</name>
    <dbReference type="NCBI Taxonomy" id="130796"/>
    <lineage>
        <taxon>Bacteria</taxon>
        <taxon>Bacillati</taxon>
        <taxon>Actinomycetota</taxon>
        <taxon>Actinomycetes</taxon>
        <taxon>Pseudonocardiales</taxon>
        <taxon>Pseudonocardiaceae</taxon>
        <taxon>Crossiella</taxon>
    </lineage>
</organism>
<dbReference type="SMART" id="SM00826">
    <property type="entry name" value="PKS_DH"/>
    <property type="match status" value="1"/>
</dbReference>
<reference evidence="8 9" key="1">
    <citation type="submission" date="2021-03" db="EMBL/GenBank/DDBJ databases">
        <title>Sequencing the genomes of 1000 actinobacteria strains.</title>
        <authorList>
            <person name="Klenk H.-P."/>
        </authorList>
    </citation>
    <scope>NUCLEOTIDE SEQUENCE [LARGE SCALE GENOMIC DNA]</scope>
    <source>
        <strain evidence="8 9">DSM 44580</strain>
    </source>
</reference>
<dbReference type="SMART" id="SM00823">
    <property type="entry name" value="PKS_PP"/>
    <property type="match status" value="3"/>
</dbReference>
<feature type="region of interest" description="N-terminal hotdog fold" evidence="4">
    <location>
        <begin position="965"/>
        <end position="1088"/>
    </location>
</feature>
<dbReference type="SMART" id="SM00825">
    <property type="entry name" value="PKS_KS"/>
    <property type="match status" value="1"/>
</dbReference>
<dbReference type="InterPro" id="IPR018201">
    <property type="entry name" value="Ketoacyl_synth_AS"/>
</dbReference>
<feature type="domain" description="PKS/mFAS DH" evidence="7">
    <location>
        <begin position="965"/>
        <end position="1245"/>
    </location>
</feature>
<dbReference type="InterPro" id="IPR057326">
    <property type="entry name" value="KR_dom"/>
</dbReference>
<dbReference type="SUPFAM" id="SSF47336">
    <property type="entry name" value="ACP-like"/>
    <property type="match status" value="3"/>
</dbReference>
<evidence type="ECO:0000256" key="2">
    <source>
        <dbReference type="ARBA" id="ARBA00022553"/>
    </source>
</evidence>
<dbReference type="InterPro" id="IPR036291">
    <property type="entry name" value="NAD(P)-bd_dom_sf"/>
</dbReference>
<gene>
    <name evidence="8" type="ORF">JOF53_005381</name>
</gene>
<dbReference type="Pfam" id="PF00109">
    <property type="entry name" value="ketoacyl-synt"/>
    <property type="match status" value="1"/>
</dbReference>
<dbReference type="InterPro" id="IPR014030">
    <property type="entry name" value="Ketoacyl_synth_N"/>
</dbReference>
<evidence type="ECO:0000256" key="4">
    <source>
        <dbReference type="PROSITE-ProRule" id="PRU01363"/>
    </source>
</evidence>
<keyword evidence="1" id="KW-0596">Phosphopantetheine</keyword>
<dbReference type="InterPro" id="IPR020807">
    <property type="entry name" value="PKS_DH"/>
</dbReference>
<dbReference type="InterPro" id="IPR049900">
    <property type="entry name" value="PKS_mFAS_DH"/>
</dbReference>
<evidence type="ECO:0000256" key="3">
    <source>
        <dbReference type="ARBA" id="ARBA00022679"/>
    </source>
</evidence>
<dbReference type="InterPro" id="IPR001031">
    <property type="entry name" value="Thioesterase"/>
</dbReference>
<sequence length="2163" mass="228219">MTTELQLRDWLLRRVAELCELSPDEIDVHQPLDSYGLSSRDAVALSGALEDVIDRTLPATLVWEHPTIAGLSAALLGGAAPRAADTTPPGVSAALHEPIAVVGLGCRLPGGVHGPDEFWRLLHEGREVISEVPDGRWAAHAAPEAAEVLARTTRWGGFLTDIEGFDADFFGISPREAAGMDPQQRLLLEVTWEALEHAGIAPAGLRGSRTGVFVGISGSEYGQLAISEAERIDAWSGTGAALSIAANRLSYVLDLRGPSVAVDSACSSSLVAVHLAVQSLRSGESAVAVAGGVNLLLSPGVTVNFDQMGVTSPDGRCRAFDAAANGMVRAEGAGVVVLKRLSEAERDGDRVLAVLRGSAVNSDGRSNGITAPNPEAQEALLRTACANAGIEPSEVDYVEAHGTGTLLGDPIEAGALGAVLGTGRDPEAPLLVGSVKTNVGHLEAAAGITGLIKVVLSLAHREVPASLHFTEPNPHIPFEDLGLAVTAESRSWPRSGRPARAGVSGFGFGGTNAHVIVEEVAATASVSTAEGPDGFLLSGPSPERLRDTAGRLAEWLAAEDPDLGAVRRALHRRFAGPSRAVVTAGDREELLAGLRTLAAGQVGPLVATERGDRLGEGVVWVFSGHGSQWAGMGGELLATEPAFADTLSEVDELVQELAGFSPKRLLLDRADLTGFAVVQPTLFAVQVALAELWRAHGVHPAAVIGHSVGEVAAAVVSGALSLADGVRVVTARSRLAAELAEPGVMAALEVRADEVADLAAGLSGVDVAVHNAPEQTVIAGPLSSVSRVVERVEASGRMARLVRVDVASHSARVDPVLGALAAELRGIRGRRPEVPFYSTVQPEPTFDAAYWVANLRQPVRFADAVRSALADGHGVFLEIAPHPVLAQAVAETARAGEVAPVVLASLRRDEPERLRFRHELGRLHLTGYPLPRSRGAFADLPTTPWRHQPYWVAPSRRRAGLAAGHPLLGTHLELPEDGRHLWRAEVGLEALPWLADHRVRDVPVLPGVAYAEIALAAASTAFDLPVNQVVASDVALHRPLALGPRTSLTTVLTPAEALRGLVNVYSRAEDGEWVLHATAKVSSADPVPTGAVTVPELPPGGGIDRAELYRRLRALGQWHGPAFAGVTEVHTTGDGVAAASVVLPEQAAPSPRYAAHPAVLDSCLQVLGAALPPVEEGELHLPMEFGAVRVYGEVGGGGLVQARVCGEDTGGAGVLADVWLSDPDGRPVLEINGVFVRRVRQGELTVPLSELLLETVWQRTDLPAAAAAPSSWLVVGEDDRLVCDLTDALLRAGHQPLLVSTVDLSAELLDRVLAELAPAGVVLVQPEAEGPDGLDAALRLTVAASTLVGALAERGLSPRLWLVGAGGADVTGAELVRPAAAALRGLARVLAFEQPALRASWLDAAAVPDLLAELTGDAPEDEVAWRGGVRYTARLRRAVLPEPADTPVVRSGGAYVVTGGLGGLGLLLARWLVERGAGRVVLNGRSSPNAAAQEVIAALRAAGASVEVVPGDIAEPGVAEHLVAAAQDGASLRGVVHAAAVLADGVLGGLDEDTVRRVWRPKAYGAWRLHEATAGLPLDWWLGFSSAAALVGSPGQAAYAAANAYLDAVVAHRRGEGHPATTINWGTWSEVGLAAQREVGAVSALTPEQGLAALEAVLASGRTATGVLRLDAAELAELFPHTRQVPFFAELLPPLPRADRAWPGIAALSTMDSGAARELAGARLRYHVASLMGFTSDALPTGTPLTALGLDSLLAVRLKNAVQHDFTRALPTALLLRGATVADLETWLFQELSLGARTTAPDRRVLVPPRDAAERLVTSVWQEVLLRQVGVTEPFESLGGTPVQAQRVAALLAERSGRLLRVDELFAVPTVEAMARWVREREVGSGQSPVRVLRREGSQPPLFFFHPAGGDTAVYRQLVDLLPPDQPAYGLDRVDHVREMAEKAGCYLDHVRAIQPQGPYRLAGWSLGGFLAYEVAQQLTAEGAEVELVAMFDSLNPLPLPPDLDEVALAELRFRRFAEFLETSYGRPIDLPYDLLARLDDEAQIDLLITQMRTHNLVNAEVSTAILHHQRTSFLDTRLLERYQPALYPGRVVLYSAEDRTPGGLRDPRFDRTDPPLGWDTYCPALEVVRTPGHHLSLLDPPNVDTIAAHLTRLLHTLSPTRP</sequence>
<dbReference type="InterPro" id="IPR050091">
    <property type="entry name" value="PKS_NRPS_Biosynth_Enz"/>
</dbReference>
<name>A0ABS5AIU9_9PSEU</name>
<dbReference type="SUPFAM" id="SSF53474">
    <property type="entry name" value="alpha/beta-Hydrolases"/>
    <property type="match status" value="1"/>
</dbReference>
<dbReference type="Gene3D" id="3.40.50.720">
    <property type="entry name" value="NAD(P)-binding Rossmann-like Domain"/>
    <property type="match status" value="1"/>
</dbReference>
<keyword evidence="3" id="KW-0808">Transferase</keyword>
<dbReference type="InterPro" id="IPR042104">
    <property type="entry name" value="PKS_dehydratase_sf"/>
</dbReference>
<dbReference type="PROSITE" id="PS00606">
    <property type="entry name" value="KS3_1"/>
    <property type="match status" value="1"/>
</dbReference>
<evidence type="ECO:0000259" key="7">
    <source>
        <dbReference type="PROSITE" id="PS52019"/>
    </source>
</evidence>
<dbReference type="InterPro" id="IPR009081">
    <property type="entry name" value="PP-bd_ACP"/>
</dbReference>
<feature type="active site" description="Proton donor; for dehydratase activity" evidence="4">
    <location>
        <position position="1161"/>
    </location>
</feature>
<dbReference type="CDD" id="cd00833">
    <property type="entry name" value="PKS"/>
    <property type="match status" value="1"/>
</dbReference>
<dbReference type="Pfam" id="PF02801">
    <property type="entry name" value="Ketoacyl-synt_C"/>
    <property type="match status" value="1"/>
</dbReference>
<dbReference type="Gene3D" id="1.10.1200.10">
    <property type="entry name" value="ACP-like"/>
    <property type="match status" value="3"/>
</dbReference>
<feature type="region of interest" description="C-terminal hotdog fold" evidence="4">
    <location>
        <begin position="1100"/>
        <end position="1245"/>
    </location>
</feature>
<evidence type="ECO:0000313" key="9">
    <source>
        <dbReference type="Proteomes" id="UP001519363"/>
    </source>
</evidence>
<dbReference type="PANTHER" id="PTHR43775">
    <property type="entry name" value="FATTY ACID SYNTHASE"/>
    <property type="match status" value="1"/>
</dbReference>
<dbReference type="Proteomes" id="UP001519363">
    <property type="component" value="Unassembled WGS sequence"/>
</dbReference>
<proteinExistence type="predicted"/>
<dbReference type="CDD" id="cd08955">
    <property type="entry name" value="KR_2_FAS_SDR_x"/>
    <property type="match status" value="1"/>
</dbReference>
<dbReference type="InterPro" id="IPR049552">
    <property type="entry name" value="PKS_DH_N"/>
</dbReference>
<dbReference type="SUPFAM" id="SSF55048">
    <property type="entry name" value="Probable ACP-binding domain of malonyl-CoA ACP transacylase"/>
    <property type="match status" value="1"/>
</dbReference>
<dbReference type="RefSeq" id="WP_086785133.1">
    <property type="nucleotide sequence ID" value="NZ_JAGIOO010000001.1"/>
</dbReference>
<dbReference type="InterPro" id="IPR049551">
    <property type="entry name" value="PKS_DH_C"/>
</dbReference>
<feature type="domain" description="Carrier" evidence="5">
    <location>
        <begin position="2"/>
        <end position="79"/>
    </location>
</feature>
<dbReference type="Pfam" id="PF00975">
    <property type="entry name" value="Thioesterase"/>
    <property type="match status" value="1"/>
</dbReference>
<dbReference type="Pfam" id="PF08659">
    <property type="entry name" value="KR"/>
    <property type="match status" value="1"/>
</dbReference>
<dbReference type="PROSITE" id="PS52004">
    <property type="entry name" value="KS3_2"/>
    <property type="match status" value="1"/>
</dbReference>
<evidence type="ECO:0000259" key="6">
    <source>
        <dbReference type="PROSITE" id="PS52004"/>
    </source>
</evidence>
<evidence type="ECO:0000259" key="5">
    <source>
        <dbReference type="PROSITE" id="PS50075"/>
    </source>
</evidence>
<dbReference type="SUPFAM" id="SSF52151">
    <property type="entry name" value="FabD/lysophospholipase-like"/>
    <property type="match status" value="1"/>
</dbReference>
<evidence type="ECO:0000313" key="8">
    <source>
        <dbReference type="EMBL" id="MBP2476509.1"/>
    </source>
</evidence>